<dbReference type="RefSeq" id="XP_007921301.1">
    <property type="nucleotide sequence ID" value="XM_007923110.1"/>
</dbReference>
<dbReference type="VEuPathDB" id="FungiDB:MYCFIDRAFT_169817"/>
<dbReference type="AlphaFoldDB" id="N1QAV4"/>
<evidence type="ECO:0000313" key="2">
    <source>
        <dbReference type="EMBL" id="EME88133.1"/>
    </source>
</evidence>
<dbReference type="EMBL" id="KB446555">
    <property type="protein sequence ID" value="EME88133.1"/>
    <property type="molecule type" value="Genomic_DNA"/>
</dbReference>
<evidence type="ECO:0000313" key="3">
    <source>
        <dbReference type="Proteomes" id="UP000016932"/>
    </source>
</evidence>
<accession>N1QAV4</accession>
<sequence length="96" mass="11154">MRTSAEQPRCSRLTDRLQGSSPGNRCSAWLPNVKPYCIYHDLNHWPQHMEIASAGELSQETFGMEIRAVRRLLGFSGYVRMPRIAEPQRLPMYFTR</sequence>
<dbReference type="Proteomes" id="UP000016932">
    <property type="component" value="Unassembled WGS sequence"/>
</dbReference>
<dbReference type="KEGG" id="pfj:MYCFIDRAFT_169817"/>
<protein>
    <submittedName>
        <fullName evidence="2">Uncharacterized protein</fullName>
    </submittedName>
</protein>
<proteinExistence type="predicted"/>
<evidence type="ECO:0000256" key="1">
    <source>
        <dbReference type="SAM" id="MobiDB-lite"/>
    </source>
</evidence>
<reference evidence="2 3" key="1">
    <citation type="journal article" date="2012" name="PLoS Pathog.">
        <title>Diverse lifestyles and strategies of plant pathogenesis encoded in the genomes of eighteen Dothideomycetes fungi.</title>
        <authorList>
            <person name="Ohm R.A."/>
            <person name="Feau N."/>
            <person name="Henrissat B."/>
            <person name="Schoch C.L."/>
            <person name="Horwitz B.A."/>
            <person name="Barry K.W."/>
            <person name="Condon B.J."/>
            <person name="Copeland A.C."/>
            <person name="Dhillon B."/>
            <person name="Glaser F."/>
            <person name="Hesse C.N."/>
            <person name="Kosti I."/>
            <person name="LaButti K."/>
            <person name="Lindquist E.A."/>
            <person name="Lucas S."/>
            <person name="Salamov A.A."/>
            <person name="Bradshaw R.E."/>
            <person name="Ciuffetti L."/>
            <person name="Hamelin R.C."/>
            <person name="Kema G.H.J."/>
            <person name="Lawrence C."/>
            <person name="Scott J.A."/>
            <person name="Spatafora J.W."/>
            <person name="Turgeon B.G."/>
            <person name="de Wit P.J.G.M."/>
            <person name="Zhong S."/>
            <person name="Goodwin S.B."/>
            <person name="Grigoriev I.V."/>
        </authorList>
    </citation>
    <scope>NUCLEOTIDE SEQUENCE [LARGE SCALE GENOMIC DNA]</scope>
    <source>
        <strain evidence="2 3">CIRAD86</strain>
    </source>
</reference>
<name>N1QAV4_PSEFD</name>
<dbReference type="GeneID" id="19332412"/>
<keyword evidence="3" id="KW-1185">Reference proteome</keyword>
<dbReference type="HOGENOM" id="CLU_2360630_0_0_1"/>
<gene>
    <name evidence="2" type="ORF">MYCFIDRAFT_169817</name>
</gene>
<organism evidence="2 3">
    <name type="scientific">Pseudocercospora fijiensis (strain CIRAD86)</name>
    <name type="common">Black leaf streak disease fungus</name>
    <name type="synonym">Mycosphaerella fijiensis</name>
    <dbReference type="NCBI Taxonomy" id="383855"/>
    <lineage>
        <taxon>Eukaryota</taxon>
        <taxon>Fungi</taxon>
        <taxon>Dikarya</taxon>
        <taxon>Ascomycota</taxon>
        <taxon>Pezizomycotina</taxon>
        <taxon>Dothideomycetes</taxon>
        <taxon>Dothideomycetidae</taxon>
        <taxon>Mycosphaerellales</taxon>
        <taxon>Mycosphaerellaceae</taxon>
        <taxon>Pseudocercospora</taxon>
    </lineage>
</organism>
<feature type="region of interest" description="Disordered" evidence="1">
    <location>
        <begin position="1"/>
        <end position="22"/>
    </location>
</feature>